<evidence type="ECO:0000313" key="3">
    <source>
        <dbReference type="Proteomes" id="UP000299102"/>
    </source>
</evidence>
<reference evidence="2 3" key="1">
    <citation type="journal article" date="2019" name="Commun. Biol.">
        <title>The bagworm genome reveals a unique fibroin gene that provides high tensile strength.</title>
        <authorList>
            <person name="Kono N."/>
            <person name="Nakamura H."/>
            <person name="Ohtoshi R."/>
            <person name="Tomita M."/>
            <person name="Numata K."/>
            <person name="Arakawa K."/>
        </authorList>
    </citation>
    <scope>NUCLEOTIDE SEQUENCE [LARGE SCALE GENOMIC DNA]</scope>
</reference>
<accession>A0A4C1WHE0</accession>
<feature type="compositionally biased region" description="Low complexity" evidence="1">
    <location>
        <begin position="235"/>
        <end position="258"/>
    </location>
</feature>
<feature type="compositionally biased region" description="Low complexity" evidence="1">
    <location>
        <begin position="166"/>
        <end position="177"/>
    </location>
</feature>
<evidence type="ECO:0000256" key="1">
    <source>
        <dbReference type="SAM" id="MobiDB-lite"/>
    </source>
</evidence>
<comment type="caution">
    <text evidence="2">The sequence shown here is derived from an EMBL/GenBank/DDBJ whole genome shotgun (WGS) entry which is preliminary data.</text>
</comment>
<name>A0A4C1WHE0_EUMVA</name>
<feature type="region of interest" description="Disordered" evidence="1">
    <location>
        <begin position="125"/>
        <end position="177"/>
    </location>
</feature>
<organism evidence="2 3">
    <name type="scientific">Eumeta variegata</name>
    <name type="common">Bagworm moth</name>
    <name type="synonym">Eumeta japonica</name>
    <dbReference type="NCBI Taxonomy" id="151549"/>
    <lineage>
        <taxon>Eukaryota</taxon>
        <taxon>Metazoa</taxon>
        <taxon>Ecdysozoa</taxon>
        <taxon>Arthropoda</taxon>
        <taxon>Hexapoda</taxon>
        <taxon>Insecta</taxon>
        <taxon>Pterygota</taxon>
        <taxon>Neoptera</taxon>
        <taxon>Endopterygota</taxon>
        <taxon>Lepidoptera</taxon>
        <taxon>Glossata</taxon>
        <taxon>Ditrysia</taxon>
        <taxon>Tineoidea</taxon>
        <taxon>Psychidae</taxon>
        <taxon>Oiketicinae</taxon>
        <taxon>Eumeta</taxon>
    </lineage>
</organism>
<proteinExistence type="predicted"/>
<protein>
    <submittedName>
        <fullName evidence="2">Uncharacterized protein</fullName>
    </submittedName>
</protein>
<dbReference type="AlphaFoldDB" id="A0A4C1WHE0"/>
<dbReference type="EMBL" id="BGZK01000566">
    <property type="protein sequence ID" value="GBP50483.1"/>
    <property type="molecule type" value="Genomic_DNA"/>
</dbReference>
<feature type="region of interest" description="Disordered" evidence="1">
    <location>
        <begin position="232"/>
        <end position="262"/>
    </location>
</feature>
<sequence length="312" mass="34812">MRYYYRRHRIFKRLKDRRRVMKRGPNRRAPGACVGARGVENSETRFEDLLRTPEGIKLKLTSMYLFCGSSRLQKDEAYKPTLTRVKQFYMSCVRTQSARTSQLNGSGPSTKCEVCFGRMREFEARRRPLRERGPAPPPRSPLTIPHHTRATRQTARPPQPPPAHIRPPSARSTSHKAAALAALTLQSARLQRKFLKIDKHDKAAKIFIAHSRKTRGADLRPTLSRKLRARYTRCGRATSAPGASPGSRGSGGTPPASRARGSFSLGELDVECGIETGVDIEVAQPKDDSTSPGVDSRREVRLGVLSCSIEQV</sequence>
<keyword evidence="3" id="KW-1185">Reference proteome</keyword>
<dbReference type="Proteomes" id="UP000299102">
    <property type="component" value="Unassembled WGS sequence"/>
</dbReference>
<gene>
    <name evidence="2" type="ORF">EVAR_96720_1</name>
</gene>
<evidence type="ECO:0000313" key="2">
    <source>
        <dbReference type="EMBL" id="GBP50483.1"/>
    </source>
</evidence>